<evidence type="ECO:0000256" key="4">
    <source>
        <dbReference type="ARBA" id="ARBA00022679"/>
    </source>
</evidence>
<feature type="transmembrane region" description="Helical" evidence="9">
    <location>
        <begin position="230"/>
        <end position="250"/>
    </location>
</feature>
<dbReference type="EC" id="2.7.13.3" evidence="2"/>
<dbReference type="InterPro" id="IPR036890">
    <property type="entry name" value="HATPase_C_sf"/>
</dbReference>
<keyword evidence="5" id="KW-0547">Nucleotide-binding</keyword>
<dbReference type="InterPro" id="IPR008969">
    <property type="entry name" value="CarboxyPept-like_regulatory"/>
</dbReference>
<dbReference type="SUPFAM" id="SSF47384">
    <property type="entry name" value="Homodimeric domain of signal transducing histidine kinase"/>
    <property type="match status" value="1"/>
</dbReference>
<proteinExistence type="predicted"/>
<keyword evidence="9" id="KW-1133">Transmembrane helix</keyword>
<evidence type="ECO:0000256" key="2">
    <source>
        <dbReference type="ARBA" id="ARBA00012438"/>
    </source>
</evidence>
<dbReference type="SUPFAM" id="SSF55874">
    <property type="entry name" value="ATPase domain of HSP90 chaperone/DNA topoisomerase II/histidine kinase"/>
    <property type="match status" value="1"/>
</dbReference>
<keyword evidence="9" id="KW-0472">Membrane</keyword>
<evidence type="ECO:0000256" key="1">
    <source>
        <dbReference type="ARBA" id="ARBA00000085"/>
    </source>
</evidence>
<keyword evidence="9" id="KW-0812">Transmembrane</keyword>
<dbReference type="Gene3D" id="3.30.565.10">
    <property type="entry name" value="Histidine kinase-like ATPase, C-terminal domain"/>
    <property type="match status" value="1"/>
</dbReference>
<evidence type="ECO:0000256" key="6">
    <source>
        <dbReference type="ARBA" id="ARBA00022777"/>
    </source>
</evidence>
<comment type="catalytic activity">
    <reaction evidence="1">
        <text>ATP + protein L-histidine = ADP + protein N-phospho-L-histidine.</text>
        <dbReference type="EC" id="2.7.13.3"/>
    </reaction>
</comment>
<dbReference type="Proteomes" id="UP000269352">
    <property type="component" value="Unassembled WGS sequence"/>
</dbReference>
<dbReference type="PANTHER" id="PTHR43065">
    <property type="entry name" value="SENSOR HISTIDINE KINASE"/>
    <property type="match status" value="1"/>
</dbReference>
<feature type="transmembrane region" description="Helical" evidence="9">
    <location>
        <begin position="162"/>
        <end position="182"/>
    </location>
</feature>
<dbReference type="EMBL" id="BGZN01000031">
    <property type="protein sequence ID" value="GBR74124.1"/>
    <property type="molecule type" value="Genomic_DNA"/>
</dbReference>
<comment type="caution">
    <text evidence="11">The sequence shown here is derived from an EMBL/GenBank/DDBJ whole genome shotgun (WGS) entry which is preliminary data.</text>
</comment>
<evidence type="ECO:0000259" key="10">
    <source>
        <dbReference type="PROSITE" id="PS50109"/>
    </source>
</evidence>
<evidence type="ECO:0000313" key="11">
    <source>
        <dbReference type="EMBL" id="GBR74124.1"/>
    </source>
</evidence>
<feature type="transmembrane region" description="Helical" evidence="9">
    <location>
        <begin position="131"/>
        <end position="150"/>
    </location>
</feature>
<sequence length="542" mass="61070">MRKVMLMLFLAVWGYAEVFSGCVVRSGKWDNYGFTVRLYNAGQTYSAVTAVNGRFALNVPPDDYKLSVANQNGEIIAEEQTLDFSAYYLLRLAGAQAKDNLLLALTTLVITAAMLLLAVLVWLVKRPARRSICLLLLASSFALYTATDAAQDLLALSGLESLAGTLFFLKHIGLAWFGYLFFRFWRADLGRLRLLPWSETLIICTWPGLGLDSAFENFWFFSFAQLRLLIMLQLFLFILAGVLTVFLRWLREKDNWRKRTLAVTQSVFVLLLFLLGVLVVWPLLYRQGAEFFDRQYILTALIFGLIIFVWLSCAEIYQHVFQTQLCLERQERLSALGKLASGLAHEIKNPLAALHNLVAVLPQNYRQAKFRAEFMEIVPRQIERINHLVSGLLDLSRAGDGQKIKFNLSQLLEKSLALLAGQAVKQNVCLEKSIAPNIWFKGQTNALEQVFLDLGLNALQAMPQGGVLKITLLENKTLIFQDNGCGIRPEILPQIFDPFVTTKKSGTGLGLSIVKKILDAHKVKIEITAKWKQGAAVTLFFY</sequence>
<feature type="transmembrane region" description="Helical" evidence="9">
    <location>
        <begin position="296"/>
        <end position="317"/>
    </location>
</feature>
<feature type="transmembrane region" description="Helical" evidence="9">
    <location>
        <begin position="194"/>
        <end position="210"/>
    </location>
</feature>
<dbReference type="GO" id="GO:0005524">
    <property type="term" value="F:ATP binding"/>
    <property type="evidence" value="ECO:0007669"/>
    <property type="project" value="UniProtKB-KW"/>
</dbReference>
<feature type="domain" description="Histidine kinase" evidence="10">
    <location>
        <begin position="342"/>
        <end position="542"/>
    </location>
</feature>
<dbReference type="InterPro" id="IPR036097">
    <property type="entry name" value="HisK_dim/P_sf"/>
</dbReference>
<dbReference type="CDD" id="cd00082">
    <property type="entry name" value="HisKA"/>
    <property type="match status" value="1"/>
</dbReference>
<dbReference type="InterPro" id="IPR004358">
    <property type="entry name" value="Sig_transdc_His_kin-like_C"/>
</dbReference>
<dbReference type="AlphaFoldDB" id="A0A388TBH2"/>
<protein>
    <recommendedName>
        <fullName evidence="2">histidine kinase</fullName>
        <ecNumber evidence="2">2.7.13.3</ecNumber>
    </recommendedName>
</protein>
<keyword evidence="7" id="KW-0067">ATP-binding</keyword>
<dbReference type="PRINTS" id="PR00344">
    <property type="entry name" value="BCTRLSENSOR"/>
</dbReference>
<dbReference type="InterPro" id="IPR005467">
    <property type="entry name" value="His_kinase_dom"/>
</dbReference>
<evidence type="ECO:0000256" key="3">
    <source>
        <dbReference type="ARBA" id="ARBA00022553"/>
    </source>
</evidence>
<evidence type="ECO:0000256" key="8">
    <source>
        <dbReference type="ARBA" id="ARBA00023012"/>
    </source>
</evidence>
<dbReference type="GO" id="GO:0000155">
    <property type="term" value="F:phosphorelay sensor kinase activity"/>
    <property type="evidence" value="ECO:0007669"/>
    <property type="project" value="InterPro"/>
</dbReference>
<keyword evidence="4" id="KW-0808">Transferase</keyword>
<feature type="transmembrane region" description="Helical" evidence="9">
    <location>
        <begin position="101"/>
        <end position="124"/>
    </location>
</feature>
<dbReference type="Pfam" id="PF02518">
    <property type="entry name" value="HATPase_c"/>
    <property type="match status" value="1"/>
</dbReference>
<dbReference type="InterPro" id="IPR003661">
    <property type="entry name" value="HisK_dim/P_dom"/>
</dbReference>
<keyword evidence="3" id="KW-0597">Phosphoprotein</keyword>
<dbReference type="PROSITE" id="PS50109">
    <property type="entry name" value="HIS_KIN"/>
    <property type="match status" value="1"/>
</dbReference>
<dbReference type="PANTHER" id="PTHR43065:SF10">
    <property type="entry name" value="PEROXIDE STRESS-ACTIVATED HISTIDINE KINASE MAK3"/>
    <property type="match status" value="1"/>
</dbReference>
<name>A0A388TBH2_TERA1</name>
<dbReference type="Gene3D" id="1.10.287.130">
    <property type="match status" value="1"/>
</dbReference>
<dbReference type="SMART" id="SM00388">
    <property type="entry name" value="HisKA"/>
    <property type="match status" value="1"/>
</dbReference>
<evidence type="ECO:0000256" key="7">
    <source>
        <dbReference type="ARBA" id="ARBA00022840"/>
    </source>
</evidence>
<evidence type="ECO:0000256" key="9">
    <source>
        <dbReference type="SAM" id="Phobius"/>
    </source>
</evidence>
<organism evidence="11 12">
    <name type="scientific">Termititenax aidoneus</name>
    <dbReference type="NCBI Taxonomy" id="2218524"/>
    <lineage>
        <taxon>Bacteria</taxon>
        <taxon>Bacillati</taxon>
        <taxon>Candidatus Margulisiibacteriota</taxon>
        <taxon>Candidatus Termititenacia</taxon>
        <taxon>Candidatus Termititenacales</taxon>
        <taxon>Candidatus Termititenacaceae</taxon>
        <taxon>Candidatus Termititenax</taxon>
    </lineage>
</organism>
<accession>A0A388TBH2</accession>
<dbReference type="Pfam" id="PF00512">
    <property type="entry name" value="HisKA"/>
    <property type="match status" value="1"/>
</dbReference>
<keyword evidence="6 11" id="KW-0418">Kinase</keyword>
<dbReference type="InterPro" id="IPR003594">
    <property type="entry name" value="HATPase_dom"/>
</dbReference>
<reference evidence="11 12" key="1">
    <citation type="journal article" date="2019" name="ISME J.">
        <title>Genome analyses of uncultured TG2/ZB3 bacteria in 'Margulisbacteria' specifically attached to ectosymbiotic spirochetes of protists in the termite gut.</title>
        <authorList>
            <person name="Utami Y.D."/>
            <person name="Kuwahara H."/>
            <person name="Igai K."/>
            <person name="Murakami T."/>
            <person name="Sugaya K."/>
            <person name="Morikawa T."/>
            <person name="Nagura Y."/>
            <person name="Yuki M."/>
            <person name="Deevong P."/>
            <person name="Inoue T."/>
            <person name="Kihara K."/>
            <person name="Lo N."/>
            <person name="Yamada A."/>
            <person name="Ohkuma M."/>
            <person name="Hongoh Y."/>
        </authorList>
    </citation>
    <scope>NUCLEOTIDE SEQUENCE [LARGE SCALE GENOMIC DNA]</scope>
    <source>
        <strain evidence="11">NkOx7-01</strain>
    </source>
</reference>
<gene>
    <name evidence="11" type="ORF">NO1_1353</name>
</gene>
<evidence type="ECO:0000256" key="5">
    <source>
        <dbReference type="ARBA" id="ARBA00022741"/>
    </source>
</evidence>
<dbReference type="SMART" id="SM00387">
    <property type="entry name" value="HATPase_c"/>
    <property type="match status" value="1"/>
</dbReference>
<feature type="transmembrane region" description="Helical" evidence="9">
    <location>
        <begin position="262"/>
        <end position="284"/>
    </location>
</feature>
<keyword evidence="8" id="KW-0902">Two-component regulatory system</keyword>
<dbReference type="SUPFAM" id="SSF49464">
    <property type="entry name" value="Carboxypeptidase regulatory domain-like"/>
    <property type="match status" value="1"/>
</dbReference>
<keyword evidence="12" id="KW-1185">Reference proteome</keyword>
<evidence type="ECO:0000313" key="12">
    <source>
        <dbReference type="Proteomes" id="UP000269352"/>
    </source>
</evidence>